<dbReference type="Gene3D" id="3.90.550.10">
    <property type="entry name" value="Spore Coat Polysaccharide Biosynthesis Protein SpsA, Chain A"/>
    <property type="match status" value="1"/>
</dbReference>
<feature type="compositionally biased region" description="Gly residues" evidence="1">
    <location>
        <begin position="288"/>
        <end position="298"/>
    </location>
</feature>
<sequence length="298" mass="33339">MVIPAYNEEAVLRRCLEAVLSQTVPAEQIIVVDNASTDGTRAVVTRVQAEHPEAPLLLIEQNAAQGLVPTRNAGLDAADAEVLGRIDSDSVLTPDWVEQVQDAFTDPELAAVTGPVLYYDLPLPRLGLALDHAGRHLMMKRIADRHPFLYGSNMAIRRTAWHQIRSEVCRDERDRMHEDIDLSLHLREHGLTIAYRPAMITGVSARRMDDSPAQFRDYVGRYRRTYSAHQVTSPVPSTATIILRSLYWPLKLLRWLRRPRCSLTDQWRVHSAARTPPRYPPGVPDPGIGIGGEGHGMA</sequence>
<dbReference type="PANTHER" id="PTHR43685:SF2">
    <property type="entry name" value="GLYCOSYLTRANSFERASE 2-LIKE DOMAIN-CONTAINING PROTEIN"/>
    <property type="match status" value="1"/>
</dbReference>
<organism evidence="3 4">
    <name type="scientific">Kocuria dechangensis</name>
    <dbReference type="NCBI Taxonomy" id="1176249"/>
    <lineage>
        <taxon>Bacteria</taxon>
        <taxon>Bacillati</taxon>
        <taxon>Actinomycetota</taxon>
        <taxon>Actinomycetes</taxon>
        <taxon>Micrococcales</taxon>
        <taxon>Micrococcaceae</taxon>
        <taxon>Kocuria</taxon>
    </lineage>
</organism>
<gene>
    <name evidence="3" type="ORF">GCM10011374_29770</name>
</gene>
<proteinExistence type="predicted"/>
<evidence type="ECO:0000256" key="1">
    <source>
        <dbReference type="SAM" id="MobiDB-lite"/>
    </source>
</evidence>
<comment type="caution">
    <text evidence="3">The sequence shown here is derived from an EMBL/GenBank/DDBJ whole genome shotgun (WGS) entry which is preliminary data.</text>
</comment>
<dbReference type="SUPFAM" id="SSF53448">
    <property type="entry name" value="Nucleotide-diphospho-sugar transferases"/>
    <property type="match status" value="1"/>
</dbReference>
<keyword evidence="3" id="KW-0808">Transferase</keyword>
<dbReference type="Pfam" id="PF00535">
    <property type="entry name" value="Glycos_transf_2"/>
    <property type="match status" value="1"/>
</dbReference>
<evidence type="ECO:0000313" key="3">
    <source>
        <dbReference type="EMBL" id="GGG64251.1"/>
    </source>
</evidence>
<dbReference type="InterPro" id="IPR050834">
    <property type="entry name" value="Glycosyltransf_2"/>
</dbReference>
<evidence type="ECO:0000259" key="2">
    <source>
        <dbReference type="Pfam" id="PF00535"/>
    </source>
</evidence>
<accession>A0A917H1Y7</accession>
<reference evidence="3" key="2">
    <citation type="submission" date="2020-09" db="EMBL/GenBank/DDBJ databases">
        <authorList>
            <person name="Sun Q."/>
            <person name="Zhou Y."/>
        </authorList>
    </citation>
    <scope>NUCLEOTIDE SEQUENCE</scope>
    <source>
        <strain evidence="3">CGMCC 1.12187</strain>
    </source>
</reference>
<reference evidence="3" key="1">
    <citation type="journal article" date="2014" name="Int. J. Syst. Evol. Microbiol.">
        <title>Complete genome sequence of Corynebacterium casei LMG S-19264T (=DSM 44701T), isolated from a smear-ripened cheese.</title>
        <authorList>
            <consortium name="US DOE Joint Genome Institute (JGI-PGF)"/>
            <person name="Walter F."/>
            <person name="Albersmeier A."/>
            <person name="Kalinowski J."/>
            <person name="Ruckert C."/>
        </authorList>
    </citation>
    <scope>NUCLEOTIDE SEQUENCE</scope>
    <source>
        <strain evidence="3">CGMCC 1.12187</strain>
    </source>
</reference>
<dbReference type="PANTHER" id="PTHR43685">
    <property type="entry name" value="GLYCOSYLTRANSFERASE"/>
    <property type="match status" value="1"/>
</dbReference>
<protein>
    <submittedName>
        <fullName evidence="3">Glycosyl transferase</fullName>
    </submittedName>
</protein>
<dbReference type="EMBL" id="BMEQ01000018">
    <property type="protein sequence ID" value="GGG64251.1"/>
    <property type="molecule type" value="Genomic_DNA"/>
</dbReference>
<feature type="domain" description="Glycosyltransferase 2-like" evidence="2">
    <location>
        <begin position="2"/>
        <end position="161"/>
    </location>
</feature>
<name>A0A917H1Y7_9MICC</name>
<feature type="region of interest" description="Disordered" evidence="1">
    <location>
        <begin position="273"/>
        <end position="298"/>
    </location>
</feature>
<keyword evidence="4" id="KW-1185">Reference proteome</keyword>
<dbReference type="InterPro" id="IPR029044">
    <property type="entry name" value="Nucleotide-diphossugar_trans"/>
</dbReference>
<dbReference type="InterPro" id="IPR001173">
    <property type="entry name" value="Glyco_trans_2-like"/>
</dbReference>
<dbReference type="Proteomes" id="UP000638848">
    <property type="component" value="Unassembled WGS sequence"/>
</dbReference>
<evidence type="ECO:0000313" key="4">
    <source>
        <dbReference type="Proteomes" id="UP000638848"/>
    </source>
</evidence>
<dbReference type="AlphaFoldDB" id="A0A917H1Y7"/>
<dbReference type="CDD" id="cd00761">
    <property type="entry name" value="Glyco_tranf_GTA_type"/>
    <property type="match status" value="1"/>
</dbReference>
<dbReference type="GO" id="GO:0016740">
    <property type="term" value="F:transferase activity"/>
    <property type="evidence" value="ECO:0007669"/>
    <property type="project" value="UniProtKB-KW"/>
</dbReference>